<evidence type="ECO:0000313" key="1">
    <source>
        <dbReference type="EMBL" id="OAP97194.1"/>
    </source>
</evidence>
<accession>A0A179C1L2</accession>
<dbReference type="SUPFAM" id="SSF51621">
    <property type="entry name" value="Phosphoenolpyruvate/pyruvate domain"/>
    <property type="match status" value="1"/>
</dbReference>
<reference evidence="1" key="1">
    <citation type="submission" date="2016-04" db="EMBL/GenBank/DDBJ databases">
        <title>Fast-growing isolate from the root nodules of Vavilovia formosa.</title>
        <authorList>
            <person name="Kimeklis A."/>
            <person name="Safronova V."/>
            <person name="Belimov A."/>
            <person name="Andronov E."/>
        </authorList>
    </citation>
    <scope>NUCLEOTIDE SEQUENCE [LARGE SCALE GENOMIC DNA]</scope>
    <source>
        <strain evidence="1">Vaf-46</strain>
    </source>
</reference>
<dbReference type="InterPro" id="IPR015813">
    <property type="entry name" value="Pyrv/PenolPyrv_kinase-like_dom"/>
</dbReference>
<dbReference type="Gene3D" id="3.20.20.60">
    <property type="entry name" value="Phosphoenolpyruvate-binding domains"/>
    <property type="match status" value="1"/>
</dbReference>
<dbReference type="PANTHER" id="PTHR42905">
    <property type="entry name" value="PHOSPHOENOLPYRUVATE CARBOXYLASE"/>
    <property type="match status" value="1"/>
</dbReference>
<dbReference type="RefSeq" id="WP_064245129.1">
    <property type="nucleotide sequence ID" value="NZ_CAXUSC020000001.1"/>
</dbReference>
<dbReference type="CDD" id="cd00377">
    <property type="entry name" value="ICL_PEPM"/>
    <property type="match status" value="1"/>
</dbReference>
<protein>
    <submittedName>
        <fullName evidence="1">Phosphonomutase</fullName>
    </submittedName>
</protein>
<dbReference type="eggNOG" id="COG2513">
    <property type="taxonomic scope" value="Bacteria"/>
</dbReference>
<sequence>MNQIEKAKAFDALHRKGNPVVLYNIWDAGTARAVADAGARALATGSWSVAAAHGYADGEKLPMSVLVETAKSITAVIDLPLSVDFEGAYSAEPEGAAANVAKLVDVGAVGINFEDQVIGGGGLYPGERQAARIRAIRAMAEGKGIPFFINARTDLFLAESDLSKHAGLVDEAIERGKAYAAAGGSGFFVPGLIDPALIEKICAASPLPVNIMMRTGAPDVKTLAKLGVGRVSYGPGPYRSMMEKLKQEAAAIYSPL</sequence>
<gene>
    <name evidence="1" type="ORF">A4U53_11205</name>
</gene>
<proteinExistence type="predicted"/>
<dbReference type="GO" id="GO:0003824">
    <property type="term" value="F:catalytic activity"/>
    <property type="evidence" value="ECO:0007669"/>
    <property type="project" value="InterPro"/>
</dbReference>
<name>A0A179C1L2_RHILE</name>
<dbReference type="Pfam" id="PF13714">
    <property type="entry name" value="PEP_mutase"/>
    <property type="match status" value="1"/>
</dbReference>
<dbReference type="AlphaFoldDB" id="A0A179C1L2"/>
<dbReference type="EMBL" id="LWBS01000011">
    <property type="protein sequence ID" value="OAP97194.1"/>
    <property type="molecule type" value="Genomic_DNA"/>
</dbReference>
<dbReference type="InterPro" id="IPR039556">
    <property type="entry name" value="ICL/PEPM"/>
</dbReference>
<comment type="caution">
    <text evidence="1">The sequence shown here is derived from an EMBL/GenBank/DDBJ whole genome shotgun (WGS) entry which is preliminary data.</text>
</comment>
<dbReference type="PANTHER" id="PTHR42905:SF16">
    <property type="entry name" value="CARBOXYPHOSPHONOENOLPYRUVATE PHOSPHONOMUTASE-LIKE PROTEIN (AFU_ORTHOLOGUE AFUA_5G07230)"/>
    <property type="match status" value="1"/>
</dbReference>
<organism evidence="1">
    <name type="scientific">Rhizobium leguminosarum</name>
    <dbReference type="NCBI Taxonomy" id="384"/>
    <lineage>
        <taxon>Bacteria</taxon>
        <taxon>Pseudomonadati</taxon>
        <taxon>Pseudomonadota</taxon>
        <taxon>Alphaproteobacteria</taxon>
        <taxon>Hyphomicrobiales</taxon>
        <taxon>Rhizobiaceae</taxon>
        <taxon>Rhizobium/Agrobacterium group</taxon>
        <taxon>Rhizobium</taxon>
    </lineage>
</organism>
<dbReference type="InterPro" id="IPR040442">
    <property type="entry name" value="Pyrv_kinase-like_dom_sf"/>
</dbReference>